<dbReference type="Proteomes" id="UP000681720">
    <property type="component" value="Unassembled WGS sequence"/>
</dbReference>
<dbReference type="AlphaFoldDB" id="A0A816ZD80"/>
<dbReference type="EMBL" id="CAJOBJ010067673">
    <property type="protein sequence ID" value="CAF4446269.1"/>
    <property type="molecule type" value="Genomic_DNA"/>
</dbReference>
<evidence type="ECO:0000313" key="1">
    <source>
        <dbReference type="EMBL" id="CAF1535440.1"/>
    </source>
</evidence>
<evidence type="ECO:0000313" key="6">
    <source>
        <dbReference type="EMBL" id="CAF4446269.1"/>
    </source>
</evidence>
<organism evidence="2 7">
    <name type="scientific">Rotaria magnacalcarata</name>
    <dbReference type="NCBI Taxonomy" id="392030"/>
    <lineage>
        <taxon>Eukaryota</taxon>
        <taxon>Metazoa</taxon>
        <taxon>Spiralia</taxon>
        <taxon>Gnathifera</taxon>
        <taxon>Rotifera</taxon>
        <taxon>Eurotatoria</taxon>
        <taxon>Bdelloidea</taxon>
        <taxon>Philodinida</taxon>
        <taxon>Philodinidae</taxon>
        <taxon>Rotaria</taxon>
    </lineage>
</organism>
<dbReference type="Gene3D" id="2.130.10.10">
    <property type="entry name" value="YVTN repeat-like/Quinoprotein amine dehydrogenase"/>
    <property type="match status" value="1"/>
</dbReference>
<protein>
    <submittedName>
        <fullName evidence="2">Uncharacterized protein</fullName>
    </submittedName>
</protein>
<evidence type="ECO:0000313" key="4">
    <source>
        <dbReference type="EMBL" id="CAF4042928.1"/>
    </source>
</evidence>
<sequence length="108" mass="12668">MCLTSSLLFVGTRDFKVVIVNRNDDSNKMKYFDVYQAPVFALNVYQEKRWLATSRFDGSFRVFNLDNQTSIKQFNMINISNDIETASLLVMMDWDKIIMSALQIILFY</sequence>
<dbReference type="Proteomes" id="UP000676336">
    <property type="component" value="Unassembled WGS sequence"/>
</dbReference>
<evidence type="ECO:0000313" key="2">
    <source>
        <dbReference type="EMBL" id="CAF2204517.1"/>
    </source>
</evidence>
<evidence type="ECO:0000313" key="7">
    <source>
        <dbReference type="Proteomes" id="UP000663887"/>
    </source>
</evidence>
<reference evidence="2" key="1">
    <citation type="submission" date="2021-02" db="EMBL/GenBank/DDBJ databases">
        <authorList>
            <person name="Nowell W R."/>
        </authorList>
    </citation>
    <scope>NUCLEOTIDE SEQUENCE</scope>
</reference>
<dbReference type="EMBL" id="CAJOBI010003900">
    <property type="protein sequence ID" value="CAF3984355.1"/>
    <property type="molecule type" value="Genomic_DNA"/>
</dbReference>
<proteinExistence type="predicted"/>
<dbReference type="InterPro" id="IPR015943">
    <property type="entry name" value="WD40/YVTN_repeat-like_dom_sf"/>
</dbReference>
<gene>
    <name evidence="4" type="ORF">BYL167_LOCUS15992</name>
    <name evidence="1" type="ORF">CJN711_LOCUS29328</name>
    <name evidence="6" type="ORF">GIL414_LOCUS32212</name>
    <name evidence="3" type="ORF">SMN809_LOCUS11038</name>
    <name evidence="5" type="ORF">UXM345_LOCUS31397</name>
    <name evidence="2" type="ORF">XDN619_LOCUS32961</name>
</gene>
<dbReference type="InterPro" id="IPR036322">
    <property type="entry name" value="WD40_repeat_dom_sf"/>
</dbReference>
<accession>A0A816ZD80</accession>
<dbReference type="Proteomes" id="UP000663887">
    <property type="component" value="Unassembled WGS sequence"/>
</dbReference>
<dbReference type="Proteomes" id="UP000663855">
    <property type="component" value="Unassembled WGS sequence"/>
</dbReference>
<name>A0A816ZD80_9BILA</name>
<comment type="caution">
    <text evidence="2">The sequence shown here is derived from an EMBL/GenBank/DDBJ whole genome shotgun (WGS) entry which is preliminary data.</text>
</comment>
<dbReference type="SUPFAM" id="SSF50978">
    <property type="entry name" value="WD40 repeat-like"/>
    <property type="match status" value="1"/>
</dbReference>
<dbReference type="Proteomes" id="UP000663842">
    <property type="component" value="Unassembled WGS sequence"/>
</dbReference>
<dbReference type="EMBL" id="CAJOBH010006027">
    <property type="protein sequence ID" value="CAF4042928.1"/>
    <property type="molecule type" value="Genomic_DNA"/>
</dbReference>
<dbReference type="EMBL" id="CAJNRG010016577">
    <property type="protein sequence ID" value="CAF2204517.1"/>
    <property type="molecule type" value="Genomic_DNA"/>
</dbReference>
<dbReference type="Proteomes" id="UP000681967">
    <property type="component" value="Unassembled WGS sequence"/>
</dbReference>
<evidence type="ECO:0000313" key="3">
    <source>
        <dbReference type="EMBL" id="CAF3984355.1"/>
    </source>
</evidence>
<dbReference type="EMBL" id="CAJNOV010013930">
    <property type="protein sequence ID" value="CAF1535440.1"/>
    <property type="molecule type" value="Genomic_DNA"/>
</dbReference>
<evidence type="ECO:0000313" key="5">
    <source>
        <dbReference type="EMBL" id="CAF4263365.1"/>
    </source>
</evidence>
<dbReference type="EMBL" id="CAJOBF010008836">
    <property type="protein sequence ID" value="CAF4263365.1"/>
    <property type="molecule type" value="Genomic_DNA"/>
</dbReference>